<dbReference type="AlphaFoldDB" id="A0A2A6BK19"/>
<reference evidence="1" key="2">
    <citation type="submission" date="2022-06" db="UniProtKB">
        <authorList>
            <consortium name="EnsemblMetazoa"/>
        </authorList>
    </citation>
    <scope>IDENTIFICATION</scope>
    <source>
        <strain evidence="1">PS312</strain>
    </source>
</reference>
<proteinExistence type="predicted"/>
<accession>A0A8R1UCF2</accession>
<evidence type="ECO:0000313" key="1">
    <source>
        <dbReference type="EnsemblMetazoa" id="PPA19656.1"/>
    </source>
</evidence>
<accession>A0A2A6BK19</accession>
<dbReference type="Proteomes" id="UP000005239">
    <property type="component" value="Unassembled WGS sequence"/>
</dbReference>
<name>A0A2A6BK19_PRIPA</name>
<protein>
    <submittedName>
        <fullName evidence="1">Uncharacterized protein</fullName>
    </submittedName>
</protein>
<reference evidence="2" key="1">
    <citation type="journal article" date="2008" name="Nat. Genet.">
        <title>The Pristionchus pacificus genome provides a unique perspective on nematode lifestyle and parasitism.</title>
        <authorList>
            <person name="Dieterich C."/>
            <person name="Clifton S.W."/>
            <person name="Schuster L.N."/>
            <person name="Chinwalla A."/>
            <person name="Delehaunty K."/>
            <person name="Dinkelacker I."/>
            <person name="Fulton L."/>
            <person name="Fulton R."/>
            <person name="Godfrey J."/>
            <person name="Minx P."/>
            <person name="Mitreva M."/>
            <person name="Roeseler W."/>
            <person name="Tian H."/>
            <person name="Witte H."/>
            <person name="Yang S.P."/>
            <person name="Wilson R.K."/>
            <person name="Sommer R.J."/>
        </authorList>
    </citation>
    <scope>NUCLEOTIDE SEQUENCE [LARGE SCALE GENOMIC DNA]</scope>
    <source>
        <strain evidence="2">PS312</strain>
    </source>
</reference>
<organism evidence="1 2">
    <name type="scientific">Pristionchus pacificus</name>
    <name type="common">Parasitic nematode worm</name>
    <dbReference type="NCBI Taxonomy" id="54126"/>
    <lineage>
        <taxon>Eukaryota</taxon>
        <taxon>Metazoa</taxon>
        <taxon>Ecdysozoa</taxon>
        <taxon>Nematoda</taxon>
        <taxon>Chromadorea</taxon>
        <taxon>Rhabditida</taxon>
        <taxon>Rhabditina</taxon>
        <taxon>Diplogasteromorpha</taxon>
        <taxon>Diplogasteroidea</taxon>
        <taxon>Neodiplogasteridae</taxon>
        <taxon>Pristionchus</taxon>
    </lineage>
</organism>
<evidence type="ECO:0000313" key="2">
    <source>
        <dbReference type="Proteomes" id="UP000005239"/>
    </source>
</evidence>
<keyword evidence="2" id="KW-1185">Reference proteome</keyword>
<gene>
    <name evidence="1" type="primary">WBGene00109210</name>
</gene>
<sequence length="384" mass="42402">MRMKHLRSFLFFGLVSSVVSSNCNEVNLDARIREREEDQKFHDCRGCKAFETSEENCPLTGFDCDGSQLLKTNVLTSDDHCTCAQMKCADPRAMLMVDGVLANKVVCRNLTWFTPLGDVAESAACAIDCVQCPVLPNVGYDNSPLLDPFVPSAQDGPHHCSGGKLLASNPPIGPIVHREAGVWFACSGGQWRMMNADNSHTDVFYTRLQCIKGQCKPLPYYSSSVCPVKHRCYSPQFLDSDAPNAEKKMTCMTPSALRYTDTLDQIAAPICFLGGWSSYGVNINPDTKVTCVDCPNFLVDDSASVKPERINYGQITCPSKKLHVNIQVCLPVIGCNWLPVPIKTNSIFCDTDFTWDSTGGVLNNFASIKDVVNHNIKWRAECKD</sequence>
<dbReference type="EnsemblMetazoa" id="PPA19656.1">
    <property type="protein sequence ID" value="PPA19656.1"/>
    <property type="gene ID" value="WBGene00109210"/>
</dbReference>